<comment type="caution">
    <text evidence="3">The sequence shown here is derived from an EMBL/GenBank/DDBJ whole genome shotgun (WGS) entry which is preliminary data.</text>
</comment>
<dbReference type="Proteomes" id="UP000696485">
    <property type="component" value="Unassembled WGS sequence"/>
</dbReference>
<evidence type="ECO:0000256" key="1">
    <source>
        <dbReference type="SAM" id="MobiDB-lite"/>
    </source>
</evidence>
<dbReference type="SUPFAM" id="SSF52113">
    <property type="entry name" value="BRCT domain"/>
    <property type="match status" value="1"/>
</dbReference>
<evidence type="ECO:0000313" key="4">
    <source>
        <dbReference type="Proteomes" id="UP000696485"/>
    </source>
</evidence>
<feature type="compositionally biased region" description="Low complexity" evidence="1">
    <location>
        <begin position="115"/>
        <end position="124"/>
    </location>
</feature>
<organism evidence="3 4">
    <name type="scientific">Podila minutissima</name>
    <dbReference type="NCBI Taxonomy" id="64525"/>
    <lineage>
        <taxon>Eukaryota</taxon>
        <taxon>Fungi</taxon>
        <taxon>Fungi incertae sedis</taxon>
        <taxon>Mucoromycota</taxon>
        <taxon>Mortierellomycotina</taxon>
        <taxon>Mortierellomycetes</taxon>
        <taxon>Mortierellales</taxon>
        <taxon>Mortierellaceae</taxon>
        <taxon>Podila</taxon>
    </lineage>
</organism>
<protein>
    <recommendedName>
        <fullName evidence="2">BRCT domain-containing protein</fullName>
    </recommendedName>
</protein>
<accession>A0A9P5SAJ8</accession>
<feature type="region of interest" description="Disordered" evidence="1">
    <location>
        <begin position="89"/>
        <end position="169"/>
    </location>
</feature>
<evidence type="ECO:0000313" key="3">
    <source>
        <dbReference type="EMBL" id="KAF9323761.1"/>
    </source>
</evidence>
<dbReference type="EMBL" id="JAAAUY010001218">
    <property type="protein sequence ID" value="KAF9323761.1"/>
    <property type="molecule type" value="Genomic_DNA"/>
</dbReference>
<proteinExistence type="predicted"/>
<evidence type="ECO:0000259" key="2">
    <source>
        <dbReference type="PROSITE" id="PS50172"/>
    </source>
</evidence>
<dbReference type="InterPro" id="IPR001357">
    <property type="entry name" value="BRCT_dom"/>
</dbReference>
<keyword evidence="4" id="KW-1185">Reference proteome</keyword>
<feature type="region of interest" description="Disordered" evidence="1">
    <location>
        <begin position="283"/>
        <end position="490"/>
    </location>
</feature>
<dbReference type="PROSITE" id="PS50172">
    <property type="entry name" value="BRCT"/>
    <property type="match status" value="1"/>
</dbReference>
<feature type="compositionally biased region" description="Basic and acidic residues" evidence="1">
    <location>
        <begin position="436"/>
        <end position="447"/>
    </location>
</feature>
<gene>
    <name evidence="3" type="ORF">BG006_001167</name>
</gene>
<reference evidence="3" key="1">
    <citation type="journal article" date="2020" name="Fungal Divers.">
        <title>Resolving the Mortierellaceae phylogeny through synthesis of multi-gene phylogenetics and phylogenomics.</title>
        <authorList>
            <person name="Vandepol N."/>
            <person name="Liber J."/>
            <person name="Desiro A."/>
            <person name="Na H."/>
            <person name="Kennedy M."/>
            <person name="Barry K."/>
            <person name="Grigoriev I.V."/>
            <person name="Miller A.N."/>
            <person name="O'Donnell K."/>
            <person name="Stajich J.E."/>
            <person name="Bonito G."/>
        </authorList>
    </citation>
    <scope>NUCLEOTIDE SEQUENCE</scope>
    <source>
        <strain evidence="3">NVP1</strain>
    </source>
</reference>
<dbReference type="InterPro" id="IPR036420">
    <property type="entry name" value="BRCT_dom_sf"/>
</dbReference>
<dbReference type="AlphaFoldDB" id="A0A9P5SAJ8"/>
<dbReference type="Gene3D" id="3.40.50.10190">
    <property type="entry name" value="BRCT domain"/>
    <property type="match status" value="1"/>
</dbReference>
<feature type="compositionally biased region" description="Basic and acidic residues" evidence="1">
    <location>
        <begin position="290"/>
        <end position="313"/>
    </location>
</feature>
<sequence length="571" mass="63336">MEMLTPEDELVAPTREQYKEETLRRCRGRRYRESTIGLEEYIAIRDPYGGKRDIDDTASQSVPIHEDDLVTLSMVDATMSLDESSDNIQESFYSPDHFDDPSGYNRPPGRKHLLSSDSDTPSTLQYEPTPPSDTDATQRLGGFREETGESSESQHAPVNISDAPTQILDPGEHPTFTYDASLDSEHASHSMVEHIAAVTEIVETTQPSGPPEVADDAPTQVQDFGTYLPEIVSNTQSTQEITSTLSLSRSSRPGSVEPVSQELSQVYPLHVAEYLHSTATRIPSTPVDMLNERSSSKDPEDIQESVSERHEDDSMSIIPHTQEEPVEGSQEQSTLDIARLSGPSTASAASMEPPRETELELPELSGSLSPVRPSPELPLDTQESKMPPPPLPAMPVEKEPEVSTQQDEDSPSQRAMSPPVERSQPSSRGTSHGHVHSHEGSPKHSITDDSDSEDVYKRAKNIKQESTDEGSIPPLRRETPSRTLSRRSTTDLDHRPCVGFSCGEKDQKLKGYENIIKQLQWTKSDDDFSVLVFSSTSRTVKFMTAIVKGIPIVSTSWLDECYKQKRYVSFK</sequence>
<feature type="compositionally biased region" description="Basic and acidic residues" evidence="1">
    <location>
        <begin position="454"/>
        <end position="466"/>
    </location>
</feature>
<name>A0A9P5SAJ8_9FUNG</name>
<dbReference type="CDD" id="cd17744">
    <property type="entry name" value="BRCT_MDC1_rpt1"/>
    <property type="match status" value="1"/>
</dbReference>
<feature type="domain" description="BRCT" evidence="2">
    <location>
        <begin position="530"/>
        <end position="571"/>
    </location>
</feature>